<dbReference type="KEGG" id="ovi:T265_04346"/>
<organism evidence="2 3">
    <name type="scientific">Opisthorchis viverrini</name>
    <name type="common">Southeast Asian liver fluke</name>
    <dbReference type="NCBI Taxonomy" id="6198"/>
    <lineage>
        <taxon>Eukaryota</taxon>
        <taxon>Metazoa</taxon>
        <taxon>Spiralia</taxon>
        <taxon>Lophotrochozoa</taxon>
        <taxon>Platyhelminthes</taxon>
        <taxon>Trematoda</taxon>
        <taxon>Digenea</taxon>
        <taxon>Opisthorchiida</taxon>
        <taxon>Opisthorchiata</taxon>
        <taxon>Opisthorchiidae</taxon>
        <taxon>Opisthorchis</taxon>
    </lineage>
</organism>
<feature type="region of interest" description="Disordered" evidence="1">
    <location>
        <begin position="1"/>
        <end position="23"/>
    </location>
</feature>
<name>A0A074ZZY8_OPIVI</name>
<dbReference type="AlphaFoldDB" id="A0A074ZZY8"/>
<keyword evidence="3" id="KW-1185">Reference proteome</keyword>
<dbReference type="CTD" id="20318528"/>
<reference evidence="2 3" key="1">
    <citation type="submission" date="2013-11" db="EMBL/GenBank/DDBJ databases">
        <title>Opisthorchis viverrini - life in the bile duct.</title>
        <authorList>
            <person name="Young N.D."/>
            <person name="Nagarajan N."/>
            <person name="Lin S.J."/>
            <person name="Korhonen P.K."/>
            <person name="Jex A.R."/>
            <person name="Hall R.S."/>
            <person name="Safavi-Hemami H."/>
            <person name="Kaewkong W."/>
            <person name="Bertrand D."/>
            <person name="Gao S."/>
            <person name="Seet Q."/>
            <person name="Wongkham S."/>
            <person name="Teh B.T."/>
            <person name="Wongkham C."/>
            <person name="Intapan P.M."/>
            <person name="Maleewong W."/>
            <person name="Yang X."/>
            <person name="Hu M."/>
            <person name="Wang Z."/>
            <person name="Hofmann A."/>
            <person name="Sternberg P.W."/>
            <person name="Tan P."/>
            <person name="Wang J."/>
            <person name="Gasser R.B."/>
        </authorList>
    </citation>
    <scope>NUCLEOTIDE SEQUENCE [LARGE SCALE GENOMIC DNA]</scope>
</reference>
<dbReference type="OrthoDB" id="425014at2759"/>
<accession>A0A074ZZY8</accession>
<dbReference type="GeneID" id="20318528"/>
<sequence length="134" mass="15038">MCCPPRGLRHPEGGTENNTRLGRRGGKGASILDELTKFIPSFCMYFAPTNCKVLLVDMQSLNTPLTIQGEGLDVVEFYVSWNSDFIVIDEVNTRICKAQFAFANLRRLWRQGGVSVHLKEHVYQATVRAVSLYG</sequence>
<evidence type="ECO:0000313" key="2">
    <source>
        <dbReference type="EMBL" id="KER28875.1"/>
    </source>
</evidence>
<protein>
    <submittedName>
        <fullName evidence="2">Uncharacterized protein</fullName>
    </submittedName>
</protein>
<evidence type="ECO:0000313" key="3">
    <source>
        <dbReference type="Proteomes" id="UP000054324"/>
    </source>
</evidence>
<dbReference type="Proteomes" id="UP000054324">
    <property type="component" value="Unassembled WGS sequence"/>
</dbReference>
<dbReference type="RefSeq" id="XP_009167331.1">
    <property type="nucleotide sequence ID" value="XM_009169067.1"/>
</dbReference>
<proteinExistence type="predicted"/>
<gene>
    <name evidence="2" type="ORF">T265_04346</name>
</gene>
<evidence type="ECO:0000256" key="1">
    <source>
        <dbReference type="SAM" id="MobiDB-lite"/>
    </source>
</evidence>
<dbReference type="EMBL" id="KL596689">
    <property type="protein sequence ID" value="KER28875.1"/>
    <property type="molecule type" value="Genomic_DNA"/>
</dbReference>